<feature type="chain" id="PRO_5020620400" description="UDP-glycosyltransferases domain-containing protein" evidence="4">
    <location>
        <begin position="24"/>
        <end position="528"/>
    </location>
</feature>
<evidence type="ECO:0000256" key="2">
    <source>
        <dbReference type="ARBA" id="ARBA00022679"/>
    </source>
</evidence>
<dbReference type="Gene3D" id="3.40.50.2000">
    <property type="entry name" value="Glycogen Phosphorylase B"/>
    <property type="match status" value="2"/>
</dbReference>
<evidence type="ECO:0000256" key="1">
    <source>
        <dbReference type="ARBA" id="ARBA00022676"/>
    </source>
</evidence>
<dbReference type="Pfam" id="PF00201">
    <property type="entry name" value="UDPGT"/>
    <property type="match status" value="1"/>
</dbReference>
<keyword evidence="3" id="KW-1133">Transmembrane helix</keyword>
<proteinExistence type="predicted"/>
<dbReference type="CDD" id="cd03784">
    <property type="entry name" value="GT1_Gtf-like"/>
    <property type="match status" value="1"/>
</dbReference>
<feature type="signal peptide" evidence="4">
    <location>
        <begin position="1"/>
        <end position="23"/>
    </location>
</feature>
<dbReference type="OrthoDB" id="5835829at2759"/>
<keyword evidence="4" id="KW-0732">Signal</keyword>
<keyword evidence="1" id="KW-0328">Glycosyltransferase</keyword>
<dbReference type="Proteomes" id="UP000278143">
    <property type="component" value="Unassembled WGS sequence"/>
</dbReference>
<accession>A0A4P9Z021</accession>
<dbReference type="SUPFAM" id="SSF53756">
    <property type="entry name" value="UDP-Glycosyltransferase/glycogen phosphorylase"/>
    <property type="match status" value="1"/>
</dbReference>
<feature type="transmembrane region" description="Helical" evidence="3">
    <location>
        <begin position="492"/>
        <end position="514"/>
    </location>
</feature>
<reference evidence="6" key="1">
    <citation type="journal article" date="2018" name="Nat. Microbiol.">
        <title>Leveraging single-cell genomics to expand the fungal tree of life.</title>
        <authorList>
            <person name="Ahrendt S.R."/>
            <person name="Quandt C.A."/>
            <person name="Ciobanu D."/>
            <person name="Clum A."/>
            <person name="Salamov A."/>
            <person name="Andreopoulos B."/>
            <person name="Cheng J.F."/>
            <person name="Woyke T."/>
            <person name="Pelin A."/>
            <person name="Henrissat B."/>
            <person name="Reynolds N.K."/>
            <person name="Benny G.L."/>
            <person name="Smith M.E."/>
            <person name="James T.Y."/>
            <person name="Grigoriev I.V."/>
        </authorList>
    </citation>
    <scope>NUCLEOTIDE SEQUENCE [LARGE SCALE GENOMIC DNA]</scope>
    <source>
        <strain evidence="6">Benny S71-1</strain>
    </source>
</reference>
<dbReference type="PANTHER" id="PTHR48043">
    <property type="entry name" value="EG:EG0003.4 PROTEIN-RELATED"/>
    <property type="match status" value="1"/>
</dbReference>
<dbReference type="GO" id="GO:0008194">
    <property type="term" value="F:UDP-glycosyltransferase activity"/>
    <property type="evidence" value="ECO:0007669"/>
    <property type="project" value="InterPro"/>
</dbReference>
<keyword evidence="3" id="KW-0472">Membrane</keyword>
<name>A0A4P9Z021_9FUNG</name>
<dbReference type="EMBL" id="KZ989633">
    <property type="protein sequence ID" value="RKP25746.1"/>
    <property type="molecule type" value="Genomic_DNA"/>
</dbReference>
<protein>
    <recommendedName>
        <fullName evidence="7">UDP-glycosyltransferases domain-containing protein</fullName>
    </recommendedName>
</protein>
<dbReference type="PANTHER" id="PTHR48043:SF145">
    <property type="entry name" value="FI06409P-RELATED"/>
    <property type="match status" value="1"/>
</dbReference>
<sequence length="528" mass="59077">MLFKYTLLFVLLLLCTHGSSSHARPQLSIGRVLVARGHKVAFAGYNETLPSWMQGYPEIEPIGMGAYPMDHAFYEAFARNFIFPDEESDSFEEMMFWVDILFKSYLGELAFYRQLLMDRPIDVVICDFTAESCIDAAHEAGIPFIVTATSTNLSLDASQPYVPMLFESPWTTYEHAPFIDRLYETFILPAKRIATWMKYIEIGRSTKRAMGIEPYGYFSNRWRDGLVLITNFMGLEATRPLPANMFLIGPLISSEYPPLTEELRAFLDAHRRSIYVGFGTITILPAHRIAIILRALLRAHQDGLVDGVVWALARTATDPESMPRTLTVDGVAHSIEDMRTGRHPVVRLLDHAPQRAILHHPSTQLFITHCGLSSVVETAEAGVPFLGLPLFSDQPSNALKLEQLGAGLWLRRPQTNEAALAAALRRLLAADSSERASFRVNAARVQSIVRIANRAHERAADIVELATIPGAIAAHASAALRMPWWKARNYDLYLFVALFIGAFVYAAISALRYAMHTILAAKQKQKQA</sequence>
<evidence type="ECO:0000256" key="3">
    <source>
        <dbReference type="SAM" id="Phobius"/>
    </source>
</evidence>
<organism evidence="5 6">
    <name type="scientific">Syncephalis pseudoplumigaleata</name>
    <dbReference type="NCBI Taxonomy" id="1712513"/>
    <lineage>
        <taxon>Eukaryota</taxon>
        <taxon>Fungi</taxon>
        <taxon>Fungi incertae sedis</taxon>
        <taxon>Zoopagomycota</taxon>
        <taxon>Zoopagomycotina</taxon>
        <taxon>Zoopagomycetes</taxon>
        <taxon>Zoopagales</taxon>
        <taxon>Piptocephalidaceae</taxon>
        <taxon>Syncephalis</taxon>
    </lineage>
</organism>
<dbReference type="InterPro" id="IPR050271">
    <property type="entry name" value="UDP-glycosyltransferase"/>
</dbReference>
<keyword evidence="2" id="KW-0808">Transferase</keyword>
<evidence type="ECO:0008006" key="7">
    <source>
        <dbReference type="Google" id="ProtNLM"/>
    </source>
</evidence>
<dbReference type="InterPro" id="IPR002213">
    <property type="entry name" value="UDP_glucos_trans"/>
</dbReference>
<evidence type="ECO:0000313" key="5">
    <source>
        <dbReference type="EMBL" id="RKP25746.1"/>
    </source>
</evidence>
<gene>
    <name evidence="5" type="ORF">SYNPS1DRAFT_28533</name>
</gene>
<keyword evidence="3" id="KW-0812">Transmembrane</keyword>
<evidence type="ECO:0000256" key="4">
    <source>
        <dbReference type="SAM" id="SignalP"/>
    </source>
</evidence>
<dbReference type="AlphaFoldDB" id="A0A4P9Z021"/>
<evidence type="ECO:0000313" key="6">
    <source>
        <dbReference type="Proteomes" id="UP000278143"/>
    </source>
</evidence>
<keyword evidence="6" id="KW-1185">Reference proteome</keyword>